<protein>
    <submittedName>
        <fullName evidence="2">Lantibiotic dehydratase</fullName>
    </submittedName>
</protein>
<dbReference type="RefSeq" id="WP_206088347.1">
    <property type="nucleotide sequence ID" value="NZ_CP065053.1"/>
</dbReference>
<gene>
    <name evidence="2" type="ORF">IV454_25080</name>
</gene>
<dbReference type="Pfam" id="PF04738">
    <property type="entry name" value="Lant_dehydr_N"/>
    <property type="match status" value="2"/>
</dbReference>
<proteinExistence type="predicted"/>
<evidence type="ECO:0000313" key="3">
    <source>
        <dbReference type="Proteomes" id="UP000662888"/>
    </source>
</evidence>
<organism evidence="2 3">
    <name type="scientific">Massilia antarctica</name>
    <dbReference type="NCBI Taxonomy" id="2765360"/>
    <lineage>
        <taxon>Bacteria</taxon>
        <taxon>Pseudomonadati</taxon>
        <taxon>Pseudomonadota</taxon>
        <taxon>Betaproteobacteria</taxon>
        <taxon>Burkholderiales</taxon>
        <taxon>Oxalobacteraceae</taxon>
        <taxon>Telluria group</taxon>
        <taxon>Massilia</taxon>
    </lineage>
</organism>
<evidence type="ECO:0000313" key="2">
    <source>
        <dbReference type="EMBL" id="QPI48754.1"/>
    </source>
</evidence>
<feature type="domain" description="Lantibiotic dehydratase N-terminal" evidence="1">
    <location>
        <begin position="630"/>
        <end position="831"/>
    </location>
</feature>
<keyword evidence="3" id="KW-1185">Reference proteome</keyword>
<dbReference type="Proteomes" id="UP000662888">
    <property type="component" value="Chromosome"/>
</dbReference>
<dbReference type="EMBL" id="CP065053">
    <property type="protein sequence ID" value="QPI48754.1"/>
    <property type="molecule type" value="Genomic_DNA"/>
</dbReference>
<evidence type="ECO:0000259" key="1">
    <source>
        <dbReference type="Pfam" id="PF04738"/>
    </source>
</evidence>
<reference evidence="2 3" key="1">
    <citation type="submission" date="2020-11" db="EMBL/GenBank/DDBJ databases">
        <authorList>
            <person name="Sun Q."/>
        </authorList>
    </citation>
    <scope>NUCLEOTIDE SEQUENCE [LARGE SCALE GENOMIC DNA]</scope>
    <source>
        <strain evidence="2 3">P8398</strain>
    </source>
</reference>
<name>A0AA49A6Y4_9BURK</name>
<dbReference type="InterPro" id="IPR006827">
    <property type="entry name" value="Lant_deHydtase_N"/>
</dbReference>
<sequence>MTGMPFMELAGESVRAARIAPAAAPEVRISEGFLLRIGGLAFSRSEQLKNPGLVAAIATSLACESAIAAAVDQLSKDLYDAISAANGHPALQNTLLSVRRKVFNGRPVSRNHVDFLDQHLAGPVCAALAEWRALREQLDQHTLAAHAALQQWQAAQRQELKRLACEPDFRKGLLISSPSFERTLDDYVRCDGLKMNRKLRLTERTLLLYLFRTSHKTSPFSTLTPVCFGRFDSAAPGGLAPQLSGWDMRSAAKPNIAILARVAQALMLNATHYPHLRVALKDGWSVKGKRITFLKRKETAVNISGPVHSAVSEFAFAVHLTPSLQIVLDMLATGDTAIADMQAALMSGLGMAPEKALQYIHVLIDSGLLLISGLRPSAFDPDCWAHFAARLEQMRDPALLAAAYGLRSIDLKVQQYAQATPAARRSILSALDGEVAQVLELVGNTASVPHPTLYEDATISKAPVLLNKTAWQAPLDQLAEMHCFLSLFDPLLVSKITFKTLFKKRFGVGGECQDIQAFSDFFHEAFYRTVSASNRRTDIGPAFGGGILNALRIPEIVAIQEAQQHFLSVMADVRPDAAENGDIMIPPELVEQIGRLALGRHKRLSNSFFFQLATENDTPRLVLNHVYAGHGYAFSRFAHLFDDGAQQPVDDAQRKTLKATEPAGSLFAEFQGGHDTNLNQHRLVADIELVLPGERGVAAPECQIRLCELTLRHDGATDDIYLYCKRLDKRIIPVYLGMFYPLGLPELQTLLLHLSAPVVLRSDLFPKPLPVDGSVLYRPRIRYRQIIIERARWTAPVSKVPQREPLEEDYPWMVRLAKWRIGAGIPAQAFVNIEGGGANPAHGNADRKADDSSQDIGGNDFGQKPFYLDFENQFCVSLFEKHISGIQGYLHFTEMLPTREGAIHCDGHAHVSEFVVEITQSERR</sequence>
<accession>A0AA49A6Y4</accession>
<feature type="domain" description="Lantibiotic dehydratase N-terminal" evidence="1">
    <location>
        <begin position="167"/>
        <end position="464"/>
    </location>
</feature>